<sequence length="406" mass="46148">MYSNEHAARLVALTQKTNLIDLDIQKLKADTQWYGAFNCEQASGELAQRKRITLDIKQRLSQLTTTIQSTSQVKATCEGVAGGWLSSLWRSPEQKVAQHQVAELNKRLAILARSRSEAQAELASHEPGERRLAADLRRYREFDPLEARATITGLNEERVHLQQLIEHTRSASEKWEAMAGEVSRQWQSQQRQLEQIDYDIAKAQAFEWELSNTTNRKEKALIHQECERFFENSKPAAVLSGLGNKRRKLERDVEKTQERLRGIVRLMEKQIEKVIIDGNNLCYLPSENGKGKFIGLDALNALVPHLSQSYKMTLIFDPGICARLSINDAGLRALFPKATVMVMPKDVKADEGILAAAEFDPGAYILSNDRFSDYPEQPAVRERRLLTHIIFPSSIQIQQLQINIPY</sequence>
<protein>
    <recommendedName>
        <fullName evidence="4">RNase NYN domain-containing protein</fullName>
    </recommendedName>
</protein>
<keyword evidence="1" id="KW-0175">Coiled coil</keyword>
<name>A0A5E7AME8_PSEFL</name>
<dbReference type="Gene3D" id="3.40.50.11980">
    <property type="match status" value="1"/>
</dbReference>
<evidence type="ECO:0000313" key="2">
    <source>
        <dbReference type="EMBL" id="VVN79685.1"/>
    </source>
</evidence>
<accession>A0A5E7AME8</accession>
<dbReference type="AlphaFoldDB" id="A0A5E7AME8"/>
<dbReference type="RefSeq" id="WP_150636814.1">
    <property type="nucleotide sequence ID" value="NZ_CABVHP010000002.1"/>
</dbReference>
<proteinExistence type="predicted"/>
<organism evidence="2 3">
    <name type="scientific">Pseudomonas fluorescens</name>
    <dbReference type="NCBI Taxonomy" id="294"/>
    <lineage>
        <taxon>Bacteria</taxon>
        <taxon>Pseudomonadati</taxon>
        <taxon>Pseudomonadota</taxon>
        <taxon>Gammaproteobacteria</taxon>
        <taxon>Pseudomonadales</taxon>
        <taxon>Pseudomonadaceae</taxon>
        <taxon>Pseudomonas</taxon>
    </lineage>
</organism>
<dbReference type="OrthoDB" id="5196680at2"/>
<dbReference type="EMBL" id="CABVHP010000002">
    <property type="protein sequence ID" value="VVN79685.1"/>
    <property type="molecule type" value="Genomic_DNA"/>
</dbReference>
<evidence type="ECO:0000313" key="3">
    <source>
        <dbReference type="Proteomes" id="UP000326557"/>
    </source>
</evidence>
<dbReference type="Proteomes" id="UP000326557">
    <property type="component" value="Unassembled WGS sequence"/>
</dbReference>
<feature type="coiled-coil region" evidence="1">
    <location>
        <begin position="239"/>
        <end position="266"/>
    </location>
</feature>
<evidence type="ECO:0000256" key="1">
    <source>
        <dbReference type="SAM" id="Coils"/>
    </source>
</evidence>
<reference evidence="2 3" key="1">
    <citation type="submission" date="2019-09" db="EMBL/GenBank/DDBJ databases">
        <authorList>
            <person name="Chandra G."/>
            <person name="Truman W A."/>
        </authorList>
    </citation>
    <scope>NUCLEOTIDE SEQUENCE [LARGE SCALE GENOMIC DNA]</scope>
    <source>
        <strain evidence="2">PS704</strain>
    </source>
</reference>
<evidence type="ECO:0008006" key="4">
    <source>
        <dbReference type="Google" id="ProtNLM"/>
    </source>
</evidence>
<gene>
    <name evidence="2" type="ORF">PS704_01002</name>
</gene>